<dbReference type="PANTHER" id="PTHR19959:SF119">
    <property type="entry name" value="FUNGAL LIPASE-LIKE DOMAIN-CONTAINING PROTEIN"/>
    <property type="match status" value="1"/>
</dbReference>
<comment type="caution">
    <text evidence="2">The sequence shown here is derived from an EMBL/GenBank/DDBJ whole genome shotgun (WGS) entry which is preliminary data.</text>
</comment>
<gene>
    <name evidence="2" type="ORF">IFR04_015925</name>
</gene>
<feature type="domain" description="CHAT" evidence="1">
    <location>
        <begin position="846"/>
        <end position="1144"/>
    </location>
</feature>
<proteinExistence type="predicted"/>
<evidence type="ECO:0000313" key="2">
    <source>
        <dbReference type="EMBL" id="KAG4410939.1"/>
    </source>
</evidence>
<evidence type="ECO:0000313" key="3">
    <source>
        <dbReference type="Proteomes" id="UP000664132"/>
    </source>
</evidence>
<evidence type="ECO:0000259" key="1">
    <source>
        <dbReference type="Pfam" id="PF12770"/>
    </source>
</evidence>
<dbReference type="SUPFAM" id="SSF81901">
    <property type="entry name" value="HCP-like"/>
    <property type="match status" value="1"/>
</dbReference>
<dbReference type="AlphaFoldDB" id="A0A8H7W4T9"/>
<dbReference type="InterPro" id="IPR024983">
    <property type="entry name" value="CHAT_dom"/>
</dbReference>
<dbReference type="EMBL" id="JAFJYH010000552">
    <property type="protein sequence ID" value="KAG4410939.1"/>
    <property type="molecule type" value="Genomic_DNA"/>
</dbReference>
<dbReference type="Gene3D" id="1.25.40.10">
    <property type="entry name" value="Tetratricopeptide repeat domain"/>
    <property type="match status" value="3"/>
</dbReference>
<dbReference type="OrthoDB" id="9991317at2759"/>
<dbReference type="Pfam" id="PF12770">
    <property type="entry name" value="CHAT"/>
    <property type="match status" value="1"/>
</dbReference>
<reference evidence="2" key="1">
    <citation type="submission" date="2021-02" db="EMBL/GenBank/DDBJ databases">
        <title>Genome sequence Cadophora malorum strain M34.</title>
        <authorList>
            <person name="Stefanovic E."/>
            <person name="Vu D."/>
            <person name="Scully C."/>
            <person name="Dijksterhuis J."/>
            <person name="Roader J."/>
            <person name="Houbraken J."/>
        </authorList>
    </citation>
    <scope>NUCLEOTIDE SEQUENCE</scope>
    <source>
        <strain evidence="2">M34</strain>
    </source>
</reference>
<dbReference type="PANTHER" id="PTHR19959">
    <property type="entry name" value="KINESIN LIGHT CHAIN"/>
    <property type="match status" value="1"/>
</dbReference>
<protein>
    <recommendedName>
        <fullName evidence="1">CHAT domain-containing protein</fullName>
    </recommendedName>
</protein>
<accession>A0A8H7W4T9</accession>
<organism evidence="2 3">
    <name type="scientific">Cadophora malorum</name>
    <dbReference type="NCBI Taxonomy" id="108018"/>
    <lineage>
        <taxon>Eukaryota</taxon>
        <taxon>Fungi</taxon>
        <taxon>Dikarya</taxon>
        <taxon>Ascomycota</taxon>
        <taxon>Pezizomycotina</taxon>
        <taxon>Leotiomycetes</taxon>
        <taxon>Helotiales</taxon>
        <taxon>Ploettnerulaceae</taxon>
        <taxon>Cadophora</taxon>
    </lineage>
</organism>
<keyword evidence="3" id="KW-1185">Reference proteome</keyword>
<dbReference type="InterPro" id="IPR011990">
    <property type="entry name" value="TPR-like_helical_dom_sf"/>
</dbReference>
<name>A0A8H7W4T9_9HELO</name>
<sequence>MDSNLSAVKVAELALREYPSGQPDRAWALYELAKAYQARYSADHSSEDLESARKLYIEAIDSECDLTKKARYLNNLGIVYQYRYDQTGDDVDLDAFLDNTREATIHISNEIRSAVLKNYANALQARYNHRGDKADLDSCIETYQEALSLQPVYRPSLCCNLCAALITRYGMSNINSDLDEALDFGHEAVYSTDDDHPQKALFLDNYASALYASYATRNAPADLEDSINCGRATVELAQTQGLPGLAGMRINLGGSLASRFKLYRNTSDLDEASELFSLAGDMLSPQHPSFEKCLTCKANVLRMKFEETASEVDLTLAVESGSRAVSLSMGERNIRAQSEDSLGKALLRRYDLVGSSDVLDRAVELFKQALGHATNPSLVADIWHNLGTALQARFELRGALGDLDAAQGAIEESIETSLNDRPEYASSLAALGNVLIRKFERLDDPGMLNQAITSYEEALEKTSETDWTRAGRLTCLGHALQIRYELTGSETDFENAVGFCQESVDISHNGPHCSLCLVNLGNCFLRHVVKGPSDSDHDLLSKAIRNLELAAEQMPRDFATRAMCLNNLGKAYELRYEMKEQYYDFNQARKYYEAAMRLNSAPPMLRVTAGYRGMILTWSENPSMGLMFLRETTAILPLISPRLLNRVDQQDNIATFSGLGSLGASIILESGGHVEEAIQTLEMSRGVMNSLLLETRLETGDLERVDPSLATEFKALRDQLDGSSSSLTRASELPKGAVLDMESRIKAAKRLDEILKQIHSDETTKRAFLASWKEDVRFLSETEALVTINVSSIRSDALIATRNKTWHFQLKDLHQRDVLKQAQDFIATLENDNPVSRKKTNKSLRELLSWLWNSIVGPILSELGVGGRTDKWPHIWWIPVGLLSIFPLHAAGDHSGKTNENALDQVISSYATTIRSLSYSRKINQRPINLASVEAVFVVMSSTPNQNDLLFADAEVSELLGKSSNDAVKRVVFKSPTSKQDVLPALQLCNVAHFSCHGIVDFSNPSASTLLLSDWETDPLTVANITALKVSNARLAYLSACHASSNRELDLLDEGIHLTGAFQMAGFAQAIGTLWQVDDERSGLISQTVWDTMLTETGALDFSKAAEGLHHAVRKLREQTRWIEGMPKRFPDQPMVWAPFVHMGV</sequence>
<dbReference type="Proteomes" id="UP000664132">
    <property type="component" value="Unassembled WGS sequence"/>
</dbReference>